<reference evidence="4 5" key="1">
    <citation type="journal article" date="2015" name="Stand. Genomic Sci.">
        <title>Genomic Encyclopedia of Bacterial and Archaeal Type Strains, Phase III: the genomes of soil and plant-associated and newly described type strains.</title>
        <authorList>
            <person name="Whitman W.B."/>
            <person name="Woyke T."/>
            <person name="Klenk H.P."/>
            <person name="Zhou Y."/>
            <person name="Lilburn T.G."/>
            <person name="Beck B.J."/>
            <person name="De Vos P."/>
            <person name="Vandamme P."/>
            <person name="Eisen J.A."/>
            <person name="Garrity G."/>
            <person name="Hugenholtz P."/>
            <person name="Kyrpides N.C."/>
        </authorList>
    </citation>
    <scope>NUCLEOTIDE SEQUENCE [LARGE SCALE GENOMIC DNA]</scope>
    <source>
        <strain evidence="4 5">VKM Ac-2540</strain>
    </source>
</reference>
<dbReference type="AlphaFoldDB" id="A0A4Q7X1N3"/>
<evidence type="ECO:0000313" key="5">
    <source>
        <dbReference type="Proteomes" id="UP000292027"/>
    </source>
</evidence>
<proteinExistence type="inferred from homology"/>
<feature type="region of interest" description="Disordered" evidence="2">
    <location>
        <begin position="303"/>
        <end position="330"/>
    </location>
</feature>
<organism evidence="4 5">
    <name type="scientific">Kribbella rubisoli</name>
    <dbReference type="NCBI Taxonomy" id="3075929"/>
    <lineage>
        <taxon>Bacteria</taxon>
        <taxon>Bacillati</taxon>
        <taxon>Actinomycetota</taxon>
        <taxon>Actinomycetes</taxon>
        <taxon>Propionibacteriales</taxon>
        <taxon>Kribbellaceae</taxon>
        <taxon>Kribbella</taxon>
    </lineage>
</organism>
<comment type="caution">
    <text evidence="4">The sequence shown here is derived from an EMBL/GenBank/DDBJ whole genome shotgun (WGS) entry which is preliminary data.</text>
</comment>
<comment type="similarity">
    <text evidence="1">Belongs to the universal stress protein A family.</text>
</comment>
<dbReference type="Pfam" id="PF00582">
    <property type="entry name" value="Usp"/>
    <property type="match status" value="2"/>
</dbReference>
<feature type="domain" description="UspA" evidence="3">
    <location>
        <begin position="14"/>
        <end position="152"/>
    </location>
</feature>
<dbReference type="InterPro" id="IPR014729">
    <property type="entry name" value="Rossmann-like_a/b/a_fold"/>
</dbReference>
<evidence type="ECO:0000259" key="3">
    <source>
        <dbReference type="Pfam" id="PF00582"/>
    </source>
</evidence>
<feature type="compositionally biased region" description="Basic and acidic residues" evidence="2">
    <location>
        <begin position="318"/>
        <end position="330"/>
    </location>
</feature>
<dbReference type="RefSeq" id="WP_130445253.1">
    <property type="nucleotide sequence ID" value="NZ_SHKR01000012.1"/>
</dbReference>
<dbReference type="PANTHER" id="PTHR31964:SF113">
    <property type="entry name" value="USPA DOMAIN-CONTAINING PROTEIN"/>
    <property type="match status" value="1"/>
</dbReference>
<gene>
    <name evidence="4" type="ORF">EV645_3888</name>
</gene>
<dbReference type="OrthoDB" id="5179911at2"/>
<dbReference type="InterPro" id="IPR006016">
    <property type="entry name" value="UspA"/>
</dbReference>
<keyword evidence="5" id="KW-1185">Reference proteome</keyword>
<protein>
    <submittedName>
        <fullName evidence="4">Nucleotide-binding universal stress UspA family protein</fullName>
    </submittedName>
</protein>
<dbReference type="Gene3D" id="3.40.50.620">
    <property type="entry name" value="HUPs"/>
    <property type="match status" value="2"/>
</dbReference>
<evidence type="ECO:0000313" key="4">
    <source>
        <dbReference type="EMBL" id="RZU16333.1"/>
    </source>
</evidence>
<dbReference type="InterPro" id="IPR006015">
    <property type="entry name" value="Universal_stress_UspA"/>
</dbReference>
<dbReference type="PANTHER" id="PTHR31964">
    <property type="entry name" value="ADENINE NUCLEOTIDE ALPHA HYDROLASES-LIKE SUPERFAMILY PROTEIN"/>
    <property type="match status" value="1"/>
</dbReference>
<sequence>MATKTAAVRDRRRRAVLVGVDGSVSAEGALAWAAAEAASRRCPLRIVHAFSWPMTGNPFDMSFVADPSLGLQSAAEWILRDAEARAREVAPDIKITGNMFVGPAAMTLLNEARDADLVVLGSRGVGGFRGLLVGSVSASVAAHAPCAVVVVHPHEDGSAFPTSPAGRIIVGVDGSEVSAAAIRFAFQQADRRRVGITAVHAAMPTRSHHLLHVPADIVDQIDRQLFAAAIESERMLLPGSDVRMKLVRDHPAQALIEESVGAELVVVGSHGRGGFAGMLLGSVSQAVLQHVACPVAVVRPHQTPSVQRLPAGPRRPAIRPDELSDLKELS</sequence>
<feature type="domain" description="UspA" evidence="3">
    <location>
        <begin position="167"/>
        <end position="299"/>
    </location>
</feature>
<dbReference type="PRINTS" id="PR01438">
    <property type="entry name" value="UNVRSLSTRESS"/>
</dbReference>
<evidence type="ECO:0000256" key="2">
    <source>
        <dbReference type="SAM" id="MobiDB-lite"/>
    </source>
</evidence>
<dbReference type="SUPFAM" id="SSF52402">
    <property type="entry name" value="Adenine nucleotide alpha hydrolases-like"/>
    <property type="match status" value="2"/>
</dbReference>
<name>A0A4Q7X1N3_9ACTN</name>
<dbReference type="EMBL" id="SHKR01000012">
    <property type="protein sequence ID" value="RZU16333.1"/>
    <property type="molecule type" value="Genomic_DNA"/>
</dbReference>
<dbReference type="Proteomes" id="UP000292027">
    <property type="component" value="Unassembled WGS sequence"/>
</dbReference>
<evidence type="ECO:0000256" key="1">
    <source>
        <dbReference type="ARBA" id="ARBA00008791"/>
    </source>
</evidence>
<accession>A0A4Q7X1N3</accession>